<dbReference type="GO" id="GO:0006417">
    <property type="term" value="P:regulation of translation"/>
    <property type="evidence" value="ECO:0007669"/>
    <property type="project" value="TreeGrafter"/>
</dbReference>
<accession>A0AAV0APF1</accession>
<dbReference type="Proteomes" id="UP001153365">
    <property type="component" value="Unassembled WGS sequence"/>
</dbReference>
<dbReference type="PANTHER" id="PTHR23346:SF7">
    <property type="entry name" value="STALLED RIBOSOME SENSOR GCN1"/>
    <property type="match status" value="1"/>
</dbReference>
<dbReference type="SUPFAM" id="SSF48371">
    <property type="entry name" value="ARM repeat"/>
    <property type="match status" value="1"/>
</dbReference>
<evidence type="ECO:0000313" key="2">
    <source>
        <dbReference type="EMBL" id="CAH7670730.1"/>
    </source>
</evidence>
<dbReference type="AlphaFoldDB" id="A0AAV0APF1"/>
<organism evidence="2 3">
    <name type="scientific">Phakopsora pachyrhizi</name>
    <name type="common">Asian soybean rust disease fungus</name>
    <dbReference type="NCBI Taxonomy" id="170000"/>
    <lineage>
        <taxon>Eukaryota</taxon>
        <taxon>Fungi</taxon>
        <taxon>Dikarya</taxon>
        <taxon>Basidiomycota</taxon>
        <taxon>Pucciniomycotina</taxon>
        <taxon>Pucciniomycetes</taxon>
        <taxon>Pucciniales</taxon>
        <taxon>Phakopsoraceae</taxon>
        <taxon>Phakopsora</taxon>
    </lineage>
</organism>
<sequence>MTPETNSNGKHPIQLEPFKNFNPSNNHTQLQHQQQLVGNYQDPNPINPVINNSSKRHCVSYITDSPLQVAFKNLASSNCSINCLQQLVKKPLLGLIFLHLNQSNHYQKDQNLQPPLDLLNLNGTNPSPTQRRTTQTPSIQNAFPVPSNNHQAEERSDIQGLQATVIDWISRDIKTLCPSTYVGASGAPGTRLLILGWNCKLLKVHFSEIPEVAFPSSSPNLLRLIDAMGLILDLFQDSACNRFSIKNYALVITRRLVRCNHQHIPELFKYLTQDSSSPQNATLLGLAIDVSLRLRVGREIVKGLQKGLEFVMWLITSSSFFNALNLFIKMTPGSVGPDTQKDFFPVLVSAAKSSKSETWETALLFFKTLFEDEDSDVLAKVVEEISLPLKTGKTSGSEHKAALITILEFVKPDQTMTCLMEINSQKSTTSNYATKTVPASRIMLVAQDVGEINSLWSLLINNYKMHLDEISGRIGAGTMTSESLDEVSSLQNQLMDLVNRTICWMNCNDENFTEGRGNCRKFYAIVEPINQFAQARYAALQAAQPLDMTDIKWLSELWTICHDEDERNASLALDLWVENGFSIPPDCLNSLLLLLEHHTPLICKSAAKSLPRVIQQHPQLTKAALNKISARYQAKELLLEYNRFGMIIPESIEQEDPWKQRVALANALYQLALHWNKAEILPLFSFLVEQSLRDRHKEVQTSMLAVSANFDKVSDLYICVFLF</sequence>
<dbReference type="PANTHER" id="PTHR23346">
    <property type="entry name" value="TRANSLATIONAL ACTIVATOR GCN1-RELATED"/>
    <property type="match status" value="1"/>
</dbReference>
<evidence type="ECO:0000313" key="3">
    <source>
        <dbReference type="Proteomes" id="UP001153365"/>
    </source>
</evidence>
<reference evidence="2" key="1">
    <citation type="submission" date="2022-06" db="EMBL/GenBank/DDBJ databases">
        <authorList>
            <consortium name="SYNGENTA / RWTH Aachen University"/>
        </authorList>
    </citation>
    <scope>NUCLEOTIDE SEQUENCE</scope>
</reference>
<evidence type="ECO:0000256" key="1">
    <source>
        <dbReference type="ARBA" id="ARBA00022737"/>
    </source>
</evidence>
<dbReference type="InterPro" id="IPR016024">
    <property type="entry name" value="ARM-type_fold"/>
</dbReference>
<dbReference type="GO" id="GO:0005829">
    <property type="term" value="C:cytosol"/>
    <property type="evidence" value="ECO:0007669"/>
    <property type="project" value="TreeGrafter"/>
</dbReference>
<protein>
    <submittedName>
        <fullName evidence="2">Uncharacterized protein</fullName>
    </submittedName>
</protein>
<proteinExistence type="predicted"/>
<dbReference type="EMBL" id="CALTRL010001059">
    <property type="protein sequence ID" value="CAH7670730.1"/>
    <property type="molecule type" value="Genomic_DNA"/>
</dbReference>
<comment type="caution">
    <text evidence="2">The sequence shown here is derived from an EMBL/GenBank/DDBJ whole genome shotgun (WGS) entry which is preliminary data.</text>
</comment>
<keyword evidence="1" id="KW-0677">Repeat</keyword>
<dbReference type="GO" id="GO:0034198">
    <property type="term" value="P:cellular response to amino acid starvation"/>
    <property type="evidence" value="ECO:0007669"/>
    <property type="project" value="TreeGrafter"/>
</dbReference>
<name>A0AAV0APF1_PHAPC</name>
<keyword evidence="3" id="KW-1185">Reference proteome</keyword>
<gene>
    <name evidence="2" type="ORF">PPACK8108_LOCUS5457</name>
</gene>
<dbReference type="GO" id="GO:0019887">
    <property type="term" value="F:protein kinase regulator activity"/>
    <property type="evidence" value="ECO:0007669"/>
    <property type="project" value="TreeGrafter"/>
</dbReference>